<proteinExistence type="predicted"/>
<name>A0A1Z3U670_BREVE</name>
<evidence type="ECO:0000313" key="2">
    <source>
        <dbReference type="EMBL" id="ASE38779.1"/>
    </source>
</evidence>
<keyword evidence="1" id="KW-0732">Signal</keyword>
<evidence type="ECO:0000313" key="3">
    <source>
        <dbReference type="Proteomes" id="UP000197050"/>
    </source>
</evidence>
<dbReference type="AlphaFoldDB" id="A0A1Z3U670"/>
<dbReference type="InterPro" id="IPR029062">
    <property type="entry name" value="Class_I_gatase-like"/>
</dbReference>
<feature type="signal peptide" evidence="1">
    <location>
        <begin position="1"/>
        <end position="20"/>
    </location>
</feature>
<dbReference type="Gene3D" id="3.40.50.880">
    <property type="match status" value="1"/>
</dbReference>
<dbReference type="EMBL" id="CP022048">
    <property type="protein sequence ID" value="ASE38779.1"/>
    <property type="molecule type" value="Genomic_DNA"/>
</dbReference>
<accession>A0A1Z3U670</accession>
<evidence type="ECO:0000256" key="1">
    <source>
        <dbReference type="SAM" id="SignalP"/>
    </source>
</evidence>
<dbReference type="KEGG" id="bvc:CEP68_04290"/>
<organism evidence="2 3">
    <name type="scientific">Brevundimonas vesicularis</name>
    <name type="common">Pseudomonas vesicularis</name>
    <dbReference type="NCBI Taxonomy" id="41276"/>
    <lineage>
        <taxon>Bacteria</taxon>
        <taxon>Pseudomonadati</taxon>
        <taxon>Pseudomonadota</taxon>
        <taxon>Alphaproteobacteria</taxon>
        <taxon>Caulobacterales</taxon>
        <taxon>Caulobacteraceae</taxon>
        <taxon>Brevundimonas</taxon>
    </lineage>
</organism>
<reference evidence="3" key="1">
    <citation type="submission" date="2017-06" db="EMBL/GenBank/DDBJ databases">
        <title>FDA dAtabase for Regulatory Grade micrObial Sequences (FDA-ARGOS): Supporting development and validation of Infectious Disease Dx tests.</title>
        <authorList>
            <person name="Minogue T."/>
            <person name="Wolcott M."/>
            <person name="Wasieloski L."/>
            <person name="Aguilar W."/>
            <person name="Moore D."/>
            <person name="Tallon L."/>
            <person name="Sadzewicz L."/>
            <person name="Sengamalay N."/>
            <person name="Ott S."/>
            <person name="Godinez A."/>
            <person name="Nagaraj S."/>
            <person name="Nadendla S."/>
            <person name="Geyer C."/>
            <person name="Sichtig H."/>
        </authorList>
    </citation>
    <scope>NUCLEOTIDE SEQUENCE [LARGE SCALE GENOMIC DNA]</scope>
    <source>
        <strain evidence="3">FDAARGOS_289</strain>
    </source>
</reference>
<dbReference type="Proteomes" id="UP000197050">
    <property type="component" value="Chromosome"/>
</dbReference>
<sequence>MGRRGLIAVAVLLLAGPALAQEQVGDLDWRPKVASPAYAADGPVVLVDQGHGSEQTIEGRYAAFAALLRADGYRIEASRGRLDAPGALDGVVVLVIANPARPADGSRASAFDDDEIEAIRRWVEQGGALLLAADHAPHGSAAEALAAKFGVTMGTGYAFQPAGDDVTANLVFPRPALADHPIVEGRDQSERLTVVKSFTGQSLSGPADTTVLLAMSADAREAPDLGALQTIRTRLRAGQDPAVVLAELSRPALPAQGLALRFGAGRVVVLGEAGMLTAQVVPFPDQSDREPVRMGLNTTGHDDQQFVLNLMHWLSRLLP</sequence>
<feature type="chain" id="PRO_5011276547" evidence="1">
    <location>
        <begin position="21"/>
        <end position="319"/>
    </location>
</feature>
<dbReference type="SUPFAM" id="SSF52317">
    <property type="entry name" value="Class I glutamine amidotransferase-like"/>
    <property type="match status" value="1"/>
</dbReference>
<gene>
    <name evidence="2" type="ORF">CEP68_04290</name>
</gene>
<protein>
    <submittedName>
        <fullName evidence="2">DUF4350 domain-containing protein</fullName>
    </submittedName>
</protein>